<feature type="compositionally biased region" description="Polar residues" evidence="22">
    <location>
        <begin position="667"/>
        <end position="678"/>
    </location>
</feature>
<evidence type="ECO:0000259" key="24">
    <source>
        <dbReference type="PROSITE" id="PS51975"/>
    </source>
</evidence>
<dbReference type="SUPFAM" id="SSF53098">
    <property type="entry name" value="Ribonuclease H-like"/>
    <property type="match status" value="1"/>
</dbReference>
<gene>
    <name evidence="25" type="ORF">BXYJ_LOCUS4084</name>
</gene>
<dbReference type="GO" id="GO:0046872">
    <property type="term" value="F:metal ion binding"/>
    <property type="evidence" value="ECO:0007669"/>
    <property type="project" value="UniProtKB-KW"/>
</dbReference>
<comment type="catalytic activity">
    <reaction evidence="19">
        <text>a 6-(alpha-D-glucosaminyl)-1-(1,2-diacyl-sn-glycero-3-phospho)-1D-myo-inositol(in) = a 6-(alpha-D-glucosaminyl)-1-(1,2-diacyl-sn-glycero-3-phospho)-1D-myo-inositol(out)</text>
        <dbReference type="Rhea" id="RHEA:71491"/>
        <dbReference type="ChEBI" id="CHEBI:57997"/>
    </reaction>
</comment>
<comment type="cofactor">
    <cofactor evidence="20">
        <name>Mn(2+)</name>
        <dbReference type="ChEBI" id="CHEBI:29035"/>
    </cofactor>
    <cofactor evidence="20">
        <name>Mg(2+)</name>
        <dbReference type="ChEBI" id="CHEBI:18420"/>
    </cofactor>
    <text evidence="20">Manganese or magnesium. Binds 1 divalent metal ion per monomer in the absence of substrate. May bind a second metal ion after substrate binding.</text>
</comment>
<feature type="compositionally biased region" description="Polar residues" evidence="22">
    <location>
        <begin position="568"/>
        <end position="584"/>
    </location>
</feature>
<dbReference type="Gene3D" id="3.30.420.10">
    <property type="entry name" value="Ribonuclease H-like superfamily/Ribonuclease H"/>
    <property type="match status" value="1"/>
</dbReference>
<dbReference type="Gene3D" id="1.10.10.460">
    <property type="entry name" value="Ribonuclease hii. Domain 2"/>
    <property type="match status" value="1"/>
</dbReference>
<evidence type="ECO:0000256" key="11">
    <source>
        <dbReference type="ARBA" id="ARBA00022989"/>
    </source>
</evidence>
<feature type="compositionally biased region" description="Basic and acidic residues" evidence="22">
    <location>
        <begin position="641"/>
        <end position="651"/>
    </location>
</feature>
<evidence type="ECO:0000256" key="10">
    <source>
        <dbReference type="ARBA" id="ARBA00022801"/>
    </source>
</evidence>
<comment type="cofactor">
    <cofactor evidence="2">
        <name>Mg(2+)</name>
        <dbReference type="ChEBI" id="CHEBI:18420"/>
    </cofactor>
</comment>
<feature type="transmembrane region" description="Helical" evidence="23">
    <location>
        <begin position="1257"/>
        <end position="1278"/>
    </location>
</feature>
<evidence type="ECO:0000256" key="3">
    <source>
        <dbReference type="ARBA" id="ARBA00004141"/>
    </source>
</evidence>
<dbReference type="SUPFAM" id="SSF53335">
    <property type="entry name" value="S-adenosyl-L-methionine-dependent methyltransferases"/>
    <property type="match status" value="1"/>
</dbReference>
<evidence type="ECO:0000313" key="26">
    <source>
        <dbReference type="Proteomes" id="UP000659654"/>
    </source>
</evidence>
<keyword evidence="9 20" id="KW-0255">Endonuclease</keyword>
<dbReference type="GO" id="GO:0006401">
    <property type="term" value="P:RNA catabolic process"/>
    <property type="evidence" value="ECO:0007669"/>
    <property type="project" value="UniProtKB-UniRule"/>
</dbReference>
<comment type="function">
    <text evidence="21">Endonuclease that specifically degrades the RNA of RNA-DNA hybrids.</text>
</comment>
<evidence type="ECO:0000256" key="7">
    <source>
        <dbReference type="ARBA" id="ARBA00022722"/>
    </source>
</evidence>
<dbReference type="GO" id="GO:0004523">
    <property type="term" value="F:RNA-DNA hybrid ribonuclease activity"/>
    <property type="evidence" value="ECO:0007669"/>
    <property type="project" value="UniProtKB-UniRule"/>
</dbReference>
<feature type="domain" description="RNase H type-2" evidence="24">
    <location>
        <begin position="737"/>
        <end position="964"/>
    </location>
</feature>
<evidence type="ECO:0000256" key="20">
    <source>
        <dbReference type="PROSITE-ProRule" id="PRU01319"/>
    </source>
</evidence>
<dbReference type="Proteomes" id="UP000659654">
    <property type="component" value="Unassembled WGS sequence"/>
</dbReference>
<comment type="function">
    <text evidence="18">Scramblase that mediates the translocation of glucosaminylphosphatidylinositol (alpha-D-GlcN-(1-6)-(1,2-diacyl-sn-glycero-3-phospho)-1D-myo-inositol, GlcN-PI) across the endoplasmic reticulum (ER) membrane, from the cytosolic leaflet to the luminal leaflet of the ER membrane, where it participates in the biosynthesis of glycosylphosphatidylinositol (GPI). GPI is a lipid glycoconjugate involved in post-translational modification of proteins. Can also translocate 1,2-diacyl-sn-glycero-3-phospho-(1D-myo-inositol) (phosphatidylinositol or PI), as well as several other phospholipids (1,2-diacyl-sn-glycero-3-phosphocholine, 1,2-diacyl-sn-glycero-3-phosphoethanolamine), and N-acetylglucosaminylphosphatidylinositol (GlcNAc-PI) in vitro.</text>
</comment>
<dbReference type="EMBL" id="CAJFCV020000002">
    <property type="protein sequence ID" value="CAG9097471.1"/>
    <property type="molecule type" value="Genomic_DNA"/>
</dbReference>
<dbReference type="GO" id="GO:0032299">
    <property type="term" value="C:ribonuclease H2 complex"/>
    <property type="evidence" value="ECO:0007669"/>
    <property type="project" value="UniProtKB-ARBA"/>
</dbReference>
<comment type="catalytic activity">
    <reaction evidence="13">
        <text>a 1,2-diacyl-sn-glycero-3-phosphoethanolamine(in) = a 1,2-diacyl-sn-glycero-3-phosphoethanolamine(out)</text>
        <dbReference type="Rhea" id="RHEA:38895"/>
        <dbReference type="ChEBI" id="CHEBI:64612"/>
    </reaction>
</comment>
<keyword evidence="7 20" id="KW-0540">Nuclease</keyword>
<evidence type="ECO:0000256" key="22">
    <source>
        <dbReference type="SAM" id="MobiDB-lite"/>
    </source>
</evidence>
<feature type="compositionally biased region" description="Polar residues" evidence="22">
    <location>
        <begin position="625"/>
        <end position="636"/>
    </location>
</feature>
<keyword evidence="8 20" id="KW-0479">Metal-binding</keyword>
<dbReference type="EC" id="3.1.26.4" evidence="21"/>
<dbReference type="FunFam" id="1.10.10.460:FF:000001">
    <property type="entry name" value="Ribonuclease"/>
    <property type="match status" value="1"/>
</dbReference>
<evidence type="ECO:0000256" key="18">
    <source>
        <dbReference type="ARBA" id="ARBA00045827"/>
    </source>
</evidence>
<evidence type="ECO:0000256" key="2">
    <source>
        <dbReference type="ARBA" id="ARBA00001946"/>
    </source>
</evidence>
<dbReference type="PANTHER" id="PTHR21347:SF0">
    <property type="entry name" value="LIPID SCRAMBLASE CLPTM1L"/>
    <property type="match status" value="1"/>
</dbReference>
<comment type="catalytic activity">
    <reaction evidence="14">
        <text>a 1,2-diacyl-sn-glycero-3-phosphocholine(in) = a 1,2-diacyl-sn-glycero-3-phosphocholine(out)</text>
        <dbReference type="Rhea" id="RHEA:38571"/>
        <dbReference type="ChEBI" id="CHEBI:57643"/>
    </reaction>
</comment>
<feature type="binding site" evidence="20">
    <location>
        <position position="744"/>
    </location>
    <ligand>
        <name>a divalent metal cation</name>
        <dbReference type="ChEBI" id="CHEBI:60240"/>
    </ligand>
</feature>
<evidence type="ECO:0000256" key="13">
    <source>
        <dbReference type="ARBA" id="ARBA00024615"/>
    </source>
</evidence>
<reference evidence="25" key="1">
    <citation type="submission" date="2020-09" db="EMBL/GenBank/DDBJ databases">
        <authorList>
            <person name="Kikuchi T."/>
        </authorList>
    </citation>
    <scope>NUCLEOTIDE SEQUENCE</scope>
    <source>
        <strain evidence="25">Ka4C1</strain>
    </source>
</reference>
<keyword evidence="12 23" id="KW-0472">Membrane</keyword>
<evidence type="ECO:0000256" key="23">
    <source>
        <dbReference type="SAM" id="Phobius"/>
    </source>
</evidence>
<evidence type="ECO:0000313" key="25">
    <source>
        <dbReference type="EMBL" id="CAD5215547.1"/>
    </source>
</evidence>
<dbReference type="PANTHER" id="PTHR21347">
    <property type="entry name" value="CLEFT LIP AND PALATE ASSOCIATED TRANSMEMBRANE PROTEIN-RELATED"/>
    <property type="match status" value="1"/>
</dbReference>
<dbReference type="GO" id="GO:0012505">
    <property type="term" value="C:endomembrane system"/>
    <property type="evidence" value="ECO:0007669"/>
    <property type="project" value="TreeGrafter"/>
</dbReference>
<name>A0A7I8WR14_BURXY</name>
<evidence type="ECO:0000256" key="16">
    <source>
        <dbReference type="ARBA" id="ARBA00035895"/>
    </source>
</evidence>
<keyword evidence="26" id="KW-1185">Reference proteome</keyword>
<feature type="region of interest" description="Disordered" evidence="22">
    <location>
        <begin position="539"/>
        <end position="707"/>
    </location>
</feature>
<dbReference type="InterPro" id="IPR024567">
    <property type="entry name" value="RNase_HII/HIII_dom"/>
</dbReference>
<dbReference type="GO" id="GO:0016020">
    <property type="term" value="C:membrane"/>
    <property type="evidence" value="ECO:0007669"/>
    <property type="project" value="UniProtKB-SubCell"/>
</dbReference>
<evidence type="ECO:0000256" key="1">
    <source>
        <dbReference type="ARBA" id="ARBA00000077"/>
    </source>
</evidence>
<dbReference type="InterPro" id="IPR023160">
    <property type="entry name" value="RNase_HII_hlx-loop-hlx_cap_dom"/>
</dbReference>
<comment type="subcellular location">
    <subcellularLocation>
        <location evidence="3">Membrane</location>
        <topology evidence="3">Multi-pass membrane protein</topology>
    </subcellularLocation>
</comment>
<keyword evidence="10 20" id="KW-0378">Hydrolase</keyword>
<protein>
    <recommendedName>
        <fullName evidence="21">Ribonuclease</fullName>
        <ecNumber evidence="21">3.1.26.4</ecNumber>
    </recommendedName>
</protein>
<dbReference type="GO" id="GO:0006298">
    <property type="term" value="P:mismatch repair"/>
    <property type="evidence" value="ECO:0007669"/>
    <property type="project" value="UniProtKB-ARBA"/>
</dbReference>
<feature type="transmembrane region" description="Helical" evidence="23">
    <location>
        <begin position="1377"/>
        <end position="1396"/>
    </location>
</feature>
<feature type="binding site" evidence="20">
    <location>
        <position position="854"/>
    </location>
    <ligand>
        <name>a divalent metal cation</name>
        <dbReference type="ChEBI" id="CHEBI:60240"/>
    </ligand>
</feature>
<comment type="caution">
    <text evidence="25">The sequence shown here is derived from an EMBL/GenBank/DDBJ whole genome shotgun (WGS) entry which is preliminary data.</text>
</comment>
<evidence type="ECO:0000256" key="19">
    <source>
        <dbReference type="ARBA" id="ARBA00093208"/>
    </source>
</evidence>
<feature type="compositionally biased region" description="Basic and acidic residues" evidence="22">
    <location>
        <begin position="693"/>
        <end position="703"/>
    </location>
</feature>
<dbReference type="CDD" id="cd07181">
    <property type="entry name" value="RNase_HII_eukaryota_like"/>
    <property type="match status" value="1"/>
</dbReference>
<proteinExistence type="inferred from homology"/>
<comment type="catalytic activity">
    <reaction evidence="1 20 21">
        <text>Endonucleolytic cleavage to 5'-phosphomonoester.</text>
        <dbReference type="EC" id="3.1.26.4"/>
    </reaction>
</comment>
<feature type="compositionally biased region" description="Basic and acidic residues" evidence="22">
    <location>
        <begin position="554"/>
        <end position="566"/>
    </location>
</feature>
<evidence type="ECO:0000256" key="9">
    <source>
        <dbReference type="ARBA" id="ARBA00022759"/>
    </source>
</evidence>
<feature type="compositionally biased region" description="Basic and acidic residues" evidence="22">
    <location>
        <begin position="304"/>
        <end position="313"/>
    </location>
</feature>
<organism evidence="25 26">
    <name type="scientific">Bursaphelenchus xylophilus</name>
    <name type="common">Pinewood nematode worm</name>
    <name type="synonym">Aphelenchoides xylophilus</name>
    <dbReference type="NCBI Taxonomy" id="6326"/>
    <lineage>
        <taxon>Eukaryota</taxon>
        <taxon>Metazoa</taxon>
        <taxon>Ecdysozoa</taxon>
        <taxon>Nematoda</taxon>
        <taxon>Chromadorea</taxon>
        <taxon>Rhabditida</taxon>
        <taxon>Tylenchina</taxon>
        <taxon>Tylenchomorpha</taxon>
        <taxon>Aphelenchoidea</taxon>
        <taxon>Aphelenchoididae</taxon>
        <taxon>Bursaphelenchus</taxon>
    </lineage>
</organism>
<evidence type="ECO:0000256" key="6">
    <source>
        <dbReference type="ARBA" id="ARBA00022692"/>
    </source>
</evidence>
<dbReference type="GO" id="GO:0003723">
    <property type="term" value="F:RNA binding"/>
    <property type="evidence" value="ECO:0007669"/>
    <property type="project" value="UniProtKB-UniRule"/>
</dbReference>
<evidence type="ECO:0000256" key="5">
    <source>
        <dbReference type="ARBA" id="ARBA00009310"/>
    </source>
</evidence>
<dbReference type="Gene3D" id="3.40.50.150">
    <property type="entry name" value="Vaccinia Virus protein VP39"/>
    <property type="match status" value="1"/>
</dbReference>
<dbReference type="InterPro" id="IPR012337">
    <property type="entry name" value="RNaseH-like_sf"/>
</dbReference>
<feature type="binding site" evidence="20">
    <location>
        <position position="743"/>
    </location>
    <ligand>
        <name>a divalent metal cation</name>
        <dbReference type="ChEBI" id="CHEBI:60240"/>
    </ligand>
</feature>
<dbReference type="Pfam" id="PF01351">
    <property type="entry name" value="RNase_HII"/>
    <property type="match status" value="1"/>
</dbReference>
<dbReference type="Pfam" id="PF05602">
    <property type="entry name" value="CLPTM1"/>
    <property type="match status" value="1"/>
</dbReference>
<evidence type="ECO:0000256" key="12">
    <source>
        <dbReference type="ARBA" id="ARBA00023136"/>
    </source>
</evidence>
<feature type="region of interest" description="Disordered" evidence="22">
    <location>
        <begin position="295"/>
        <end position="321"/>
    </location>
</feature>
<evidence type="ECO:0000256" key="8">
    <source>
        <dbReference type="ARBA" id="ARBA00022723"/>
    </source>
</evidence>
<dbReference type="SMR" id="A0A7I8WR14"/>
<feature type="transmembrane region" description="Helical" evidence="23">
    <location>
        <begin position="1402"/>
        <end position="1423"/>
    </location>
</feature>
<dbReference type="Pfam" id="PF01135">
    <property type="entry name" value="PCMT"/>
    <property type="match status" value="1"/>
</dbReference>
<accession>A0A7I8WR14</accession>
<dbReference type="EMBL" id="CAJFDI010000002">
    <property type="protein sequence ID" value="CAD5215547.1"/>
    <property type="molecule type" value="Genomic_DNA"/>
</dbReference>
<dbReference type="Proteomes" id="UP000582659">
    <property type="component" value="Unassembled WGS sequence"/>
</dbReference>
<feature type="compositionally biased region" description="Low complexity" evidence="22">
    <location>
        <begin position="652"/>
        <end position="666"/>
    </location>
</feature>
<dbReference type="FunFam" id="3.30.420.10:FF:000016">
    <property type="entry name" value="Ribonuclease"/>
    <property type="match status" value="1"/>
</dbReference>
<evidence type="ECO:0000256" key="14">
    <source>
        <dbReference type="ARBA" id="ARBA00024631"/>
    </source>
</evidence>
<dbReference type="OrthoDB" id="378564at2759"/>
<sequence>MGIISSTGRNNDELVDNLVQGKYVRFKSVELAMRLVDRGDYFPEEERENAYKDMAWKETDSFAGPVHLSAPCIYANALEYLDLQPGLSFLNVGSGSGYLSTVAGFLLTETGVNHGVELYENMVEYAQSHLQDAMQTPAVSAFSFCQPVFFQGSAFYLKNNIMYDRIYCGALVPHHRRSFFANMLKINGILICPYGNELIRVKRTGARTFEVFSISQVSFSNLIAPVENRDFTKVKVVLPYHEAKSLQEICRIAIRKAVRNHVHHQCPLKLHFECEPTSNRSEPRRESPLGAVLVIGEDEERETEEGGQRNEGGRDDDDIDLDAIHNRVRREMDETMEIFRTIQRRHENIQRRIRENADPPFQRIFALVQNGNDPEARENANAERNRRATVGFVIADLEENLEQEEENNDNDRRRNQVVPLGEAFHDLDYPCEFEILVEAPEVDHIDMTAILPDYARELLKAPLTPKRRNIRRTNADNLAHHLPRNDRGIRLHTITYRAGRGRDGHRIEHVERLINRLRETTVRRQREIRARREALERSRSLIPARARPGTVTEAPREDHHDIHDEDQPTSTSRLGLQPPASTSPDSDRKSGTKRSAPESFNDYDSSVKRSASDGNIQEMEVSEPVRTSHSSPSASNVPDEELPHQGEDTHESLSSTSSSSTSSGSSPASNFRNSMSDSNAEDKADAKDEEEEKLQKERQKRANDQNQSLECHMEIGSVLKLDFEKSLCFDNFGDGEPCIMGIDEAGRGPVLGPMVYACAVTPKSMLMKFEEFGFMDSKALSDKKRSIIFKKMNAEENRKLVCYCFTEISARYLSSQMLNSKLKKSLNEVSHESAINLIQIALDSNIKVTEVFVDTVGPKDSYKALLQSKFPHLSITVSERADSLFSVVSAASIVAKVTRDERLRNYVFVEKHLNSSEGMFGSGYPGDPVSRKYLIENIHPVFGFNSLVRHSWKPSIKALDKAAVKCAWIDLTSQQKISSFFQITSGNRVIPRSAYIVNSIHTFYQIFYYDNCNDEKYCINPLIKRDIGHAWPPVQLRVYLGAEKRHQKDDITLVYQKKNFDLETNFEDMIQYEIPPILKNNGSLRAYVVLVENDFELDDLKKANWQSSDAELLSRYDLPKDKAFSLVTEEKTEKEKKTPIPHMSSVIPISFVLDDIIFDERRIPDETRNRISILRKDGKKSYAPIISIDNMRIRMSEEVEIDPEMKAANLSINYKPISWGRYRLGLHMEMSFRQLKGMGFGDKDFDDMKAIFNEMNFPFLVMMVSVAAVHLLFDFLTFKNDVQFWQQRKTMVGISTKTLLWRCVSETLIFFYLADEKSSYLVLIPSGIGTIVEYWKLRRALKMELYLKKGWIPWLRFGKLNKEEEKTEALDSEGMRYLTFLLIPLCVIGAIYNLLYVPQKSWYSWLIKCLANCIYAFGFLFMLPQLFLNYKLKSVAHLPWRAFMYKAFNTFIDDVFAFIITMPTAHRLACFRDDLVFVIFLYQRYLYPVDKSRVNEFGESFEDDKKKKEE</sequence>
<keyword evidence="6 23" id="KW-0812">Transmembrane</keyword>
<evidence type="ECO:0000256" key="21">
    <source>
        <dbReference type="RuleBase" id="RU003515"/>
    </source>
</evidence>
<keyword evidence="11 23" id="KW-1133">Transmembrane helix</keyword>
<dbReference type="InterPro" id="IPR029063">
    <property type="entry name" value="SAM-dependent_MTases_sf"/>
</dbReference>
<comment type="similarity">
    <text evidence="5">Belongs to the CLPTM1 family.</text>
</comment>
<comment type="function">
    <text evidence="15">Catalytic subunit of RNase HII, an endonuclease that specifically degrades the RNA of RNA:DNA hybrids. Participates in DNA replication, possibly by mediating the removal of lagging-strand Okazaki fragment RNA primers during DNA replication. Mediates the excision of single ribonucleotides from DNA:RNA duplexes.</text>
</comment>
<dbReference type="InterPro" id="IPR008429">
    <property type="entry name" value="CLPTM1"/>
</dbReference>
<dbReference type="InterPro" id="IPR036397">
    <property type="entry name" value="RNaseH_sf"/>
</dbReference>
<dbReference type="PROSITE" id="PS51975">
    <property type="entry name" value="RNASE_H_2"/>
    <property type="match status" value="1"/>
</dbReference>
<evidence type="ECO:0000256" key="4">
    <source>
        <dbReference type="ARBA" id="ARBA00007058"/>
    </source>
</evidence>
<comment type="similarity">
    <text evidence="4">Belongs to the RNase HII family. Eukaryotic subfamily.</text>
</comment>
<dbReference type="NCBIfam" id="TIGR00729">
    <property type="entry name" value="ribonuclease HII"/>
    <property type="match status" value="1"/>
</dbReference>
<evidence type="ECO:0000256" key="17">
    <source>
        <dbReference type="ARBA" id="ARBA00036810"/>
    </source>
</evidence>
<evidence type="ECO:0000256" key="15">
    <source>
        <dbReference type="ARBA" id="ARBA00024981"/>
    </source>
</evidence>
<dbReference type="InterPro" id="IPR004649">
    <property type="entry name" value="RNase_H2_suA"/>
</dbReference>
<comment type="catalytic activity">
    <reaction evidence="17">
        <text>6-(alpha-D-glucosaminyl)-(1-octadecanoyl,2-(9Z)-octadecenoyl-sn-glycero-3-phospho)-1D-myo-inositol(in) = 6-(alpha-D-glucosaminyl)-(1-octadecanoyl,2-(9Z)-octadecenoyl-sn-glycero-3-phospho)-1D-myo-inositol(out)</text>
        <dbReference type="Rhea" id="RHEA:71495"/>
        <dbReference type="ChEBI" id="CHEBI:190691"/>
    </reaction>
</comment>
<comment type="catalytic activity">
    <reaction evidence="16">
        <text>a 1,2-diacyl-sn-glycero-3-phospho-(1D-myo-inositol)(in) = a 1,2-diacyl-sn-glycero-3-phospho-(1D-myo-inositol)(out)</text>
        <dbReference type="Rhea" id="RHEA:38691"/>
        <dbReference type="ChEBI" id="CHEBI:57880"/>
    </reaction>
</comment>